<gene>
    <name evidence="2" type="ORF">GCM10022403_019360</name>
</gene>
<dbReference type="InterPro" id="IPR018391">
    <property type="entry name" value="PQQ_b-propeller_rpt"/>
</dbReference>
<dbReference type="PANTHER" id="PTHR34512:SF30">
    <property type="entry name" value="OUTER MEMBRANE PROTEIN ASSEMBLY FACTOR BAMB"/>
    <property type="match status" value="1"/>
</dbReference>
<keyword evidence="3" id="KW-1185">Reference proteome</keyword>
<evidence type="ECO:0000313" key="3">
    <source>
        <dbReference type="Proteomes" id="UP001501009"/>
    </source>
</evidence>
<comment type="caution">
    <text evidence="2">The sequence shown here is derived from an EMBL/GenBank/DDBJ whole genome shotgun (WGS) entry which is preliminary data.</text>
</comment>
<dbReference type="Gene3D" id="2.130.10.10">
    <property type="entry name" value="YVTN repeat-like/Quinoprotein amine dehydrogenase"/>
    <property type="match status" value="1"/>
</dbReference>
<evidence type="ECO:0000313" key="2">
    <source>
        <dbReference type="EMBL" id="GAA3784779.1"/>
    </source>
</evidence>
<dbReference type="Proteomes" id="UP001501009">
    <property type="component" value="Unassembled WGS sequence"/>
</dbReference>
<dbReference type="InterPro" id="IPR015943">
    <property type="entry name" value="WD40/YVTN_repeat-like_dom_sf"/>
</dbReference>
<reference evidence="3" key="1">
    <citation type="journal article" date="2019" name="Int. J. Syst. Evol. Microbiol.">
        <title>The Global Catalogue of Microorganisms (GCM) 10K type strain sequencing project: providing services to taxonomists for standard genome sequencing and annotation.</title>
        <authorList>
            <consortium name="The Broad Institute Genomics Platform"/>
            <consortium name="The Broad Institute Genome Sequencing Center for Infectious Disease"/>
            <person name="Wu L."/>
            <person name="Ma J."/>
        </authorList>
    </citation>
    <scope>NUCLEOTIDE SEQUENCE [LARGE SCALE GENOMIC DNA]</scope>
    <source>
        <strain evidence="3">JCM 17138</strain>
    </source>
</reference>
<organism evidence="2 3">
    <name type="scientific">Streptomyces coacervatus</name>
    <dbReference type="NCBI Taxonomy" id="647381"/>
    <lineage>
        <taxon>Bacteria</taxon>
        <taxon>Bacillati</taxon>
        <taxon>Actinomycetota</taxon>
        <taxon>Actinomycetes</taxon>
        <taxon>Kitasatosporales</taxon>
        <taxon>Streptomycetaceae</taxon>
        <taxon>Streptomyces</taxon>
    </lineage>
</organism>
<proteinExistence type="predicted"/>
<name>A0ABP7HCQ5_9ACTN</name>
<protein>
    <recommendedName>
        <fullName evidence="1">Pyrrolo-quinoline quinone repeat domain-containing protein</fullName>
    </recommendedName>
</protein>
<dbReference type="PANTHER" id="PTHR34512">
    <property type="entry name" value="CELL SURFACE PROTEIN"/>
    <property type="match status" value="1"/>
</dbReference>
<feature type="domain" description="Pyrrolo-quinoline quinone repeat" evidence="1">
    <location>
        <begin position="2"/>
        <end position="116"/>
    </location>
</feature>
<dbReference type="SUPFAM" id="SSF50998">
    <property type="entry name" value="Quinoprotein alcohol dehydrogenase-like"/>
    <property type="match status" value="1"/>
</dbReference>
<dbReference type="Gene3D" id="2.40.10.480">
    <property type="match status" value="1"/>
</dbReference>
<dbReference type="InterPro" id="IPR011047">
    <property type="entry name" value="Quinoprotein_ADH-like_sf"/>
</dbReference>
<dbReference type="InterPro" id="IPR002372">
    <property type="entry name" value="PQQ_rpt_dom"/>
</dbReference>
<evidence type="ECO:0000259" key="1">
    <source>
        <dbReference type="Pfam" id="PF13360"/>
    </source>
</evidence>
<dbReference type="Pfam" id="PF13360">
    <property type="entry name" value="PQQ_2"/>
    <property type="match status" value="2"/>
</dbReference>
<accession>A0ABP7HCQ5</accession>
<feature type="domain" description="Pyrrolo-quinoline quinone repeat" evidence="1">
    <location>
        <begin position="297"/>
        <end position="360"/>
    </location>
</feature>
<dbReference type="SMART" id="SM00564">
    <property type="entry name" value="PQQ"/>
    <property type="match status" value="2"/>
</dbReference>
<sequence length="371" mass="37746">MVGDSVLVATEADSLYALDLRTGRVRWHTTVGTPVPLSQLPCGNIDPLGITGTPVYDPATGLVFAVAEVTGPAHLLLGVDARTGKVRVRRSVDPPGADPRAHQQRAALALSRGRVYIAYGGLLGDCGDYHGWVVASRTDGSGPLTVYRVPTTREGGIWSPSGPAVDDQGRLYVAVGNGAATSGAWDHSDAVLRLSPGLHLQDGFAPTQWAEDNAADADLGSMGPVLLPGGLVFVAGKSGHGYLLHADDFGGIGGQAADGQVCEAYGGAAAVGSTLYVPCPGGLRQVRVDPGPRLGLGWRAPAAATGSPAAGGRTVYSLDPRGTLYALDADRGTVRATAPVGETSRFATPTLAGGLVLVGTLTGVTAVSPHP</sequence>
<dbReference type="EMBL" id="BAABDE010000008">
    <property type="protein sequence ID" value="GAA3784779.1"/>
    <property type="molecule type" value="Genomic_DNA"/>
</dbReference>